<evidence type="ECO:0000256" key="1">
    <source>
        <dbReference type="SAM" id="MobiDB-lite"/>
    </source>
</evidence>
<comment type="caution">
    <text evidence="2">The sequence shown here is derived from an EMBL/GenBank/DDBJ whole genome shotgun (WGS) entry which is preliminary data.</text>
</comment>
<feature type="compositionally biased region" description="Acidic residues" evidence="1">
    <location>
        <begin position="1"/>
        <end position="12"/>
    </location>
</feature>
<feature type="region of interest" description="Disordered" evidence="1">
    <location>
        <begin position="1"/>
        <end position="23"/>
    </location>
</feature>
<keyword evidence="3" id="KW-1185">Reference proteome</keyword>
<dbReference type="Proteomes" id="UP000266723">
    <property type="component" value="Unassembled WGS sequence"/>
</dbReference>
<organism evidence="2 3">
    <name type="scientific">Brassica cretica</name>
    <name type="common">Mustard</name>
    <dbReference type="NCBI Taxonomy" id="69181"/>
    <lineage>
        <taxon>Eukaryota</taxon>
        <taxon>Viridiplantae</taxon>
        <taxon>Streptophyta</taxon>
        <taxon>Embryophyta</taxon>
        <taxon>Tracheophyta</taxon>
        <taxon>Spermatophyta</taxon>
        <taxon>Magnoliopsida</taxon>
        <taxon>eudicotyledons</taxon>
        <taxon>Gunneridae</taxon>
        <taxon>Pentapetalae</taxon>
        <taxon>rosids</taxon>
        <taxon>malvids</taxon>
        <taxon>Brassicales</taxon>
        <taxon>Brassicaceae</taxon>
        <taxon>Brassiceae</taxon>
        <taxon>Brassica</taxon>
    </lineage>
</organism>
<evidence type="ECO:0000313" key="2">
    <source>
        <dbReference type="EMBL" id="KAF3595161.1"/>
    </source>
</evidence>
<gene>
    <name evidence="2" type="ORF">DY000_02025773</name>
</gene>
<evidence type="ECO:0000313" key="3">
    <source>
        <dbReference type="Proteomes" id="UP000266723"/>
    </source>
</evidence>
<reference evidence="2 3" key="1">
    <citation type="journal article" date="2020" name="BMC Genomics">
        <title>Intraspecific diversification of the crop wild relative Brassica cretica Lam. using demographic model selection.</title>
        <authorList>
            <person name="Kioukis A."/>
            <person name="Michalopoulou V.A."/>
            <person name="Briers L."/>
            <person name="Pirintsos S."/>
            <person name="Studholme D.J."/>
            <person name="Pavlidis P."/>
            <person name="Sarris P.F."/>
        </authorList>
    </citation>
    <scope>NUCLEOTIDE SEQUENCE [LARGE SCALE GENOMIC DNA]</scope>
    <source>
        <strain evidence="3">cv. PFS-1207/04</strain>
    </source>
</reference>
<name>A0ABQ7EF91_BRACR</name>
<dbReference type="EMBL" id="QGKV02000299">
    <property type="protein sequence ID" value="KAF3595161.1"/>
    <property type="molecule type" value="Genomic_DNA"/>
</dbReference>
<sequence length="106" mass="12652">MKEERVEAEEEGKESPTKRTWRERRGWEREVKWREGEEERERLREEERDPKESLVALGSRRNWLVKKVSSPGIGRVVVAVVVVSKRSKRRVKIAADPPLMRRCIMR</sequence>
<accession>A0ABQ7EF91</accession>
<proteinExistence type="predicted"/>
<protein>
    <submittedName>
        <fullName evidence="2">Uncharacterized protein</fullName>
    </submittedName>
</protein>